<keyword evidence="1" id="KW-0175">Coiled coil</keyword>
<proteinExistence type="predicted"/>
<accession>A0A0G4IPT9</accession>
<organism evidence="2 3">
    <name type="scientific">Plasmodiophora brassicae</name>
    <name type="common">Clubroot disease agent</name>
    <dbReference type="NCBI Taxonomy" id="37360"/>
    <lineage>
        <taxon>Eukaryota</taxon>
        <taxon>Sar</taxon>
        <taxon>Rhizaria</taxon>
        <taxon>Endomyxa</taxon>
        <taxon>Phytomyxea</taxon>
        <taxon>Plasmodiophorida</taxon>
        <taxon>Plasmodiophoridae</taxon>
        <taxon>Plasmodiophora</taxon>
    </lineage>
</organism>
<keyword evidence="3" id="KW-1185">Reference proteome</keyword>
<reference evidence="2 3" key="1">
    <citation type="submission" date="2015-02" db="EMBL/GenBank/DDBJ databases">
        <authorList>
            <person name="Chooi Y.-H."/>
        </authorList>
    </citation>
    <scope>NUCLEOTIDE SEQUENCE [LARGE SCALE GENOMIC DNA]</scope>
    <source>
        <strain evidence="2">E3</strain>
    </source>
</reference>
<protein>
    <submittedName>
        <fullName evidence="2">Uncharacterized protein</fullName>
    </submittedName>
</protein>
<evidence type="ECO:0000256" key="1">
    <source>
        <dbReference type="SAM" id="Coils"/>
    </source>
</evidence>
<dbReference type="OrthoDB" id="16547at2759"/>
<feature type="coiled-coil region" evidence="1">
    <location>
        <begin position="78"/>
        <end position="105"/>
    </location>
</feature>
<name>A0A0G4IPT9_PLABS</name>
<dbReference type="EMBL" id="CDSF01000079">
    <property type="protein sequence ID" value="CEO97217.1"/>
    <property type="molecule type" value="Genomic_DNA"/>
</dbReference>
<dbReference type="Proteomes" id="UP000039324">
    <property type="component" value="Unassembled WGS sequence"/>
</dbReference>
<gene>
    <name evidence="2" type="ORF">PBRA_000563</name>
</gene>
<evidence type="ECO:0000313" key="3">
    <source>
        <dbReference type="Proteomes" id="UP000039324"/>
    </source>
</evidence>
<dbReference type="AlphaFoldDB" id="A0A0G4IPT9"/>
<evidence type="ECO:0000313" key="2">
    <source>
        <dbReference type="EMBL" id="CEO97217.1"/>
    </source>
</evidence>
<sequence length="176" mass="19419">MAIVQAVHRKRIERDAENRRLKAQLNTLRDTIAETMIANANNGGLLIVPNTLPDVPMETAHPESIPAPSLVDELIGQVQALREGLRAEQESRKRLEQDVTGLNAALCDCRALIEGSTAQAKPAQSCGHENVLAELQAARDQIREQRMYIEFQRRKYAELAALSSTAAQTQAARDNV</sequence>